<gene>
    <name evidence="9" type="ORF">ACFQH1_02375</name>
</gene>
<feature type="transmembrane region" description="Helical" evidence="8">
    <location>
        <begin position="6"/>
        <end position="34"/>
    </location>
</feature>
<name>A0ABW1UD99_9LACO</name>
<evidence type="ECO:0000256" key="1">
    <source>
        <dbReference type="ARBA" id="ARBA00004651"/>
    </source>
</evidence>
<keyword evidence="10" id="KW-1185">Reference proteome</keyword>
<evidence type="ECO:0000256" key="8">
    <source>
        <dbReference type="SAM" id="Phobius"/>
    </source>
</evidence>
<evidence type="ECO:0000256" key="7">
    <source>
        <dbReference type="ARBA" id="ARBA00023136"/>
    </source>
</evidence>
<reference evidence="10" key="1">
    <citation type="journal article" date="2019" name="Int. J. Syst. Evol. Microbiol.">
        <title>The Global Catalogue of Microorganisms (GCM) 10K type strain sequencing project: providing services to taxonomists for standard genome sequencing and annotation.</title>
        <authorList>
            <consortium name="The Broad Institute Genomics Platform"/>
            <consortium name="The Broad Institute Genome Sequencing Center for Infectious Disease"/>
            <person name="Wu L."/>
            <person name="Ma J."/>
        </authorList>
    </citation>
    <scope>NUCLEOTIDE SEQUENCE [LARGE SCALE GENOMIC DNA]</scope>
    <source>
        <strain evidence="10">CCM 8934</strain>
    </source>
</reference>
<dbReference type="Proteomes" id="UP001596227">
    <property type="component" value="Unassembled WGS sequence"/>
</dbReference>
<accession>A0ABW1UD99</accession>
<keyword evidence="2" id="KW-1003">Cell membrane</keyword>
<feature type="transmembrane region" description="Helical" evidence="8">
    <location>
        <begin position="230"/>
        <end position="249"/>
    </location>
</feature>
<feature type="transmembrane region" description="Helical" evidence="8">
    <location>
        <begin position="204"/>
        <end position="224"/>
    </location>
</feature>
<keyword evidence="3" id="KW-0328">Glycosyltransferase</keyword>
<dbReference type="EMBL" id="JBHSSB010000004">
    <property type="protein sequence ID" value="MFC6294081.1"/>
    <property type="molecule type" value="Genomic_DNA"/>
</dbReference>
<evidence type="ECO:0000313" key="9">
    <source>
        <dbReference type="EMBL" id="MFC6294081.1"/>
    </source>
</evidence>
<evidence type="ECO:0000256" key="2">
    <source>
        <dbReference type="ARBA" id="ARBA00022475"/>
    </source>
</evidence>
<evidence type="ECO:0008006" key="11">
    <source>
        <dbReference type="Google" id="ProtNLM"/>
    </source>
</evidence>
<evidence type="ECO:0000256" key="5">
    <source>
        <dbReference type="ARBA" id="ARBA00022692"/>
    </source>
</evidence>
<comment type="subcellular location">
    <subcellularLocation>
        <location evidence="1">Cell membrane</location>
        <topology evidence="1">Multi-pass membrane protein</topology>
    </subcellularLocation>
</comment>
<evidence type="ECO:0000256" key="4">
    <source>
        <dbReference type="ARBA" id="ARBA00022679"/>
    </source>
</evidence>
<keyword evidence="7 8" id="KW-0472">Membrane</keyword>
<organism evidence="9 10">
    <name type="scientific">Lactiplantibacillus daoliensis</name>
    <dbReference type="NCBI Taxonomy" id="2559916"/>
    <lineage>
        <taxon>Bacteria</taxon>
        <taxon>Bacillati</taxon>
        <taxon>Bacillota</taxon>
        <taxon>Bacilli</taxon>
        <taxon>Lactobacillales</taxon>
        <taxon>Lactobacillaceae</taxon>
        <taxon>Lactiplantibacillus</taxon>
    </lineage>
</organism>
<feature type="transmembrane region" description="Helical" evidence="8">
    <location>
        <begin position="46"/>
        <end position="65"/>
    </location>
</feature>
<sequence length="457" mass="51187">MVLSWILIALAVVMKNNMIVFWIAMVIVALFAAWQRQVKWSLAVEWLFGSLAVLMLSMSLMSGIATRNGYQKSPDQATPVTSWIALGLNQQSFGKYTTKDFMSVKQAPTATAKQTVATKLIKSRLQQMDAIDFGLHLTNKMGVFFAKGDFDALSQVAQWIKAPSWFLKRQQSLHFWQLLSTQCWYLMFLIGSIYLLIVSRGQRLSVTVFALMILGLTFFHVGLWEVAARYALPLLPILMILGVTGWATWPGLSLKPRQRNVVSLLAVAGTLFCLTVTLQFSKDQQSTMDILDFQRNGSYAPSSTTQLIKPAEKVTNQIPFEMATNQIRIYPTSTTGKVTVILKNGTRELARRTGNPAQAVTLTYPRTVGSKLRLTIINRGRTSVSYYAALANFSQLDGTITSERRSYLQHSLNLLHAPVNVTSNRAIFSMLLGELLLVLLSSRVLPKKQRDYDSIQL</sequence>
<proteinExistence type="predicted"/>
<keyword evidence="5 8" id="KW-0812">Transmembrane</keyword>
<dbReference type="RefSeq" id="WP_379857473.1">
    <property type="nucleotide sequence ID" value="NZ_JBHSSB010000004.1"/>
</dbReference>
<comment type="caution">
    <text evidence="9">The sequence shown here is derived from an EMBL/GenBank/DDBJ whole genome shotgun (WGS) entry which is preliminary data.</text>
</comment>
<evidence type="ECO:0000256" key="3">
    <source>
        <dbReference type="ARBA" id="ARBA00022676"/>
    </source>
</evidence>
<evidence type="ECO:0000256" key="6">
    <source>
        <dbReference type="ARBA" id="ARBA00022989"/>
    </source>
</evidence>
<keyword evidence="6 8" id="KW-1133">Transmembrane helix</keyword>
<dbReference type="PANTHER" id="PTHR33908:SF11">
    <property type="entry name" value="MEMBRANE PROTEIN"/>
    <property type="match status" value="1"/>
</dbReference>
<dbReference type="PANTHER" id="PTHR33908">
    <property type="entry name" value="MANNOSYLTRANSFERASE YKCB-RELATED"/>
    <property type="match status" value="1"/>
</dbReference>
<evidence type="ECO:0000313" key="10">
    <source>
        <dbReference type="Proteomes" id="UP001596227"/>
    </source>
</evidence>
<feature type="transmembrane region" description="Helical" evidence="8">
    <location>
        <begin position="261"/>
        <end position="280"/>
    </location>
</feature>
<keyword evidence="4" id="KW-0808">Transferase</keyword>
<protein>
    <recommendedName>
        <fullName evidence="11">Integral membrane protein</fullName>
    </recommendedName>
</protein>
<dbReference type="InterPro" id="IPR050297">
    <property type="entry name" value="LipidA_mod_glycosyltrf_83"/>
</dbReference>
<feature type="transmembrane region" description="Helical" evidence="8">
    <location>
        <begin position="175"/>
        <end position="197"/>
    </location>
</feature>